<keyword evidence="2" id="KW-0812">Transmembrane</keyword>
<feature type="compositionally biased region" description="Polar residues" evidence="1">
    <location>
        <begin position="497"/>
        <end position="511"/>
    </location>
</feature>
<dbReference type="Pfam" id="PF08454">
    <property type="entry name" value="RIH_assoc"/>
    <property type="match status" value="1"/>
</dbReference>
<feature type="compositionally biased region" description="Acidic residues" evidence="1">
    <location>
        <begin position="2149"/>
        <end position="2166"/>
    </location>
</feature>
<dbReference type="Proteomes" id="UP001642484">
    <property type="component" value="Unassembled WGS sequence"/>
</dbReference>
<feature type="region of interest" description="Disordered" evidence="1">
    <location>
        <begin position="382"/>
        <end position="407"/>
    </location>
</feature>
<protein>
    <recommendedName>
        <fullName evidence="3">RyR/IP3R Homology associated domain-containing protein</fullName>
    </recommendedName>
</protein>
<dbReference type="PANTHER" id="PTHR13715:SF99">
    <property type="entry name" value="INOSITOL 1,4,5-TRISPHOSPHATE RECEPTOR-LIKE PROTEIN A"/>
    <property type="match status" value="1"/>
</dbReference>
<feature type="region of interest" description="Disordered" evidence="1">
    <location>
        <begin position="476"/>
        <end position="511"/>
    </location>
</feature>
<evidence type="ECO:0000313" key="4">
    <source>
        <dbReference type="EMBL" id="CAK9108196.1"/>
    </source>
</evidence>
<feature type="compositionally biased region" description="Polar residues" evidence="1">
    <location>
        <begin position="477"/>
        <end position="488"/>
    </location>
</feature>
<feature type="transmembrane region" description="Helical" evidence="2">
    <location>
        <begin position="3606"/>
        <end position="3629"/>
    </location>
</feature>
<dbReference type="SUPFAM" id="SSF48371">
    <property type="entry name" value="ARM repeat"/>
    <property type="match status" value="1"/>
</dbReference>
<feature type="compositionally biased region" description="Low complexity" evidence="1">
    <location>
        <begin position="2032"/>
        <end position="2044"/>
    </location>
</feature>
<dbReference type="InterPro" id="IPR015925">
    <property type="entry name" value="Ryanodine_IP3_receptor"/>
</dbReference>
<gene>
    <name evidence="4" type="ORF">CCMP2556_LOCUS50432</name>
</gene>
<evidence type="ECO:0000256" key="1">
    <source>
        <dbReference type="SAM" id="MobiDB-lite"/>
    </source>
</evidence>
<feature type="region of interest" description="Disordered" evidence="1">
    <location>
        <begin position="2003"/>
        <end position="2086"/>
    </location>
</feature>
<feature type="transmembrane region" description="Helical" evidence="2">
    <location>
        <begin position="3723"/>
        <end position="3745"/>
    </location>
</feature>
<sequence>MPETQANSFFDLNLCFSAASVLKYICCTSSPEEHSQLIQLEVVPKMMRILSVIRDFLPRFANSKANFSYEIPSFCTNPQTNQLYKPVYRLLPYTASTRLFREICGSISNCCQCLSNLMSDQFPTTNCIPLIQMLAFDEGDGLRDLYDMLRDVEVDIGINDQSLLADLHPDITLMVESLRAITINCNRIMRSRVLEVMYTALHPHGPVLPKKNSKKQDVKELNHDYRILTYLKNSGAEADEKREQFFLPSRIDRAFTFSLWSRMDKGISTQIRIEWDCHSSQESTLDLKRMVEEGLDVLPIDASFRIIRKQQDDHLRLRYEELRELRDANMQKRRRVWQWIDKGGADVPPRPLKDMKELKEQKGWAYMSFILEIEEEDLNKRVTSEREDFEEDNAQSEASAREKAVGDTQAHAKLQVFYGLAKSSKPARPKMLEISKPRYVYHVQDQDIIGAGEFTLTTSSLGEGTPTNDAARANAVSMGSQQMNQDSAASAGDAPSEKQSGNTTPAASVATTSKLRTTTVNMQQQQPPPVNFSDDDFSRIQLETFLPLLMPFKTNAAANAGLLTISPYEVNTPERREAARRAIMMPDVFLSRDLVPELVPCCKVATSTDLLSTLSAHTLYLLTMAFARPEPLHSSEEVDATMKLGQFQQVLEQFRKKCTTGTAEENLGGIRVIVDVLWKLFTRRKKVLDEKQYKSFAQNKESFEKGPYYWVKFVQRILELLTDLCIGPDGNAINEIQDFITRELIQTSEALSIRRRPPPECSDNIWAKTSITVDDHMHARAEIERRTRFVGSGKGLKQLMSQKDEFTLLKLGTSIFFNTFDNALEEAQAPEAEDEDDLAQIIRNMVPRVLWMQQRAQPPRYEGRGYVQEDLDFLQPNQKIQPCRFLYFALVNLLAHLTADRNTDNSVLLQSVIPPSVVRGQLIQREVLRNAGLVFCPAYLAEQRRQQGQVKESRDVADLSDLAALSSHTALLLHGFLGQPPFADESIRSSVISQVYLDGTRADDDDSAFDELPGGGSAPLTPDDLKKLCHMCSWQFASLAELCRDMASPGQPKPRSDFSDCMGHLVSVLSMLLSKLIGLGYFERFRKESEDRQRELQERLEQGAYVNEEDLEQNKLPTFELRWVTELFSAMHRLVQVHPIVATDLYLAALKDVCRLLNMCCSLCVNIHVESFMETFLEFLPGSVKELVGGPNMIGLSHGADDVGRPISVESIEEVPSYITIITDLAQIALPWQPPDSGDRACRKALSGFLHCLLDFIAMNDSALAIAAVMLLSRICRRRKDFLETIQRLQLLYVGDEPKFEALEPWVQEANHQVKKIKQIGKEFEDEMDYIRQCNLDTGCLFEPFSVFHDFPPIGRNGSPVTAGTQKSHQDMYTVGFADGIEWSEDDLGDRKTVEQQVNDPRTIEYTDKHQASGMVLRLSQSSMGLIDGKVVNVDFFIKSVCKTGEEDDNEDEDAMLVPIYVGAISSKYVGEDNRLTGDRRGHAAEGFFGCDEFGHLYISGHRTDDKFGGFKKGSTVGVEIDYTDEAKRAMFISVDGFRVGAIRREVDEGMVPCVILNGMGQVVRVNVGRPRRGKGLLVKREDTLQDEWQSIYKDHPEPDTTVIHLSYQVGKDQWFTRVKSDEGSKYKEECIYEGWNSAFAVQLKDEQLAKLEKIKAFSRQFQVDSRRVSIWCINVTLTGMFIDSAQIWRSHHLAQQKAWMSFYTDKSGSHHRKVATDWKDAPRDEHDLEDEAVQVITELDAKFCHGAYKLFVCFNAEDPQNFSPEYDKQITIRLKLTPHLPLLGPKNQLIKLFSHFSAVVEQGDGHLIHYKKVELVALQVLQLLKGSERLRNSLLHDSNAEDDSAGYTVFHAAVEFLKSFCECEPHYRALFVKKEVFEFLVSCIALAEQVPVSQMLVSVFANNDMRVNMQFVEELIKAMEENFSKNKQSSLNALLVLTSVVTTFNDNVETRDNGSIIMRRFMENNTEKRIENPYLPMAFEAFRDQVEFMIGDNERIGDHIKQMKQDEVRSVATKDKQSRASHEQKRKSTVEAAEASESQSGSEKNSGSDSEDEQGEPAASTLPVDTLGTSATADDSDEDVASSVDDGVEHEAAATFGTKKLVLSNFFSICFQLASIELVIRCSSFGFNKTVLKHFSKSVTESQRGKDEMEEAEEGAVEAEEGDEDDDGTVARQKYFRHIIFWLSAQDNMINIPLIVQDAFLRMMCVLLKPHEVEDVLHNRFTAKQRRMRSNAIKPTDTVLLLLKWFTEYFRRFPELHLFSNRISPVVEAIDERVVYDLSPFFVRDHLLLLFTQVLQAYNLQRTWGKDWFSNYARGGADDQPPNVSEPVFAELVRRHAFELPDKEQEASGVQARGKGAQGEGEEDARLNMTDILEDLFKVLFKQQDWAAEDWGVDQELMLIIKLILSFGLLDAQETAAAKLCLQRLGVGLDQDFQAVEHIQFTDFDHPEQGGGVGLEDDEEGDRRNRKKMVGLHRGFVGQDDEHYTAAFTTMKPSEDFGGRLPDVARLNPSEKRVRQQEHLQDFLYELVEMPDIALAKSLHVDVNLWRRQQIHHATFLLKGSQERVWHVGKEIVQQLKGLSLKLNSGENLLQEFSCEVHVLRPGDGQHIALSIEKGERETRAGHTQWRGHGTAGGGVSNQIYFEVEINGKDVVFLRDMSFDLGRVKVTLQLLGCHTLTLRSRCLFDTHEYQLVVSNPRMTALTTPKAFDPEVVLRAVKVGAKRHANTVRPRPSQEDHNDSLEIKEHAAQKDVEGIGGKKMSMAKKVIHELMPRFTEKVIDLIEDRCFKFERQSKGLDEQLLQATREHEHEFIISVLRQAVSFVMLDVFLEKLEVDNADLLYIQHPNMVEVYEIIQEDSVDQDELDDVPGILKRRIDDGSDSEEGVRELMALEERQLLVQTWIMRLCHAIRTVAFLGIQKMDILSATDGVDDEQDEKQSDDLGLNEGGSAELTRWSSCRAVLNILQELLSRNEEIEEVWARFVASSSECIVNNPNGKLNLTFLTEKATFFCPFSYQQSQSAGSFSFTAAKLKNFFDEAQVPEVDPLMLVSILLYHPQALMRLEAFKLGCRILRDPNVVLQEAYKTHTSADMHLQKAIGFQFCVFEDLYKRDTYTENHIDMMAGMLKLIQQLCEGHLQPLQEFLGADYTVEELDIFSAKTLPGADEEDEHKVAQGRRQDQEEQKNEQPTNIVQWTSQMIHMILESMQEVTLNGREKQYVLVQQLFDTAAELIQGPSMENQATLLENGICADINLLWQNLRRDEGTFRGLIQDNEELFDTWMDLLRVMRSAEIAALKCAMSLLEELQLSEDDNDFAKQQEQVVLHKTTTLARMIQELAPKVLCWKIITHWNLSSEAADPQFEITPNDEDEVGESDKDENEETDEQIVRPKREKACLTYTLDEQYEDCLKVCGLCYSLFHAVFNAPETKTPLFRDVKIEQPVDRVAYTKQDWSVAKTKMFDQFLDKVQKMLGEKYLHFLFGQVEIVRGSRLQRIYFLVPKSIRVLKNHSLIHKWQEECLVAVERSSPEAQIDDFADMVNGQYISFVQKQYDLLGKPWPFNRAGEVIALCINSTMLTTAIINSILVLVYVGSYSEHSITAQDIHYPNHLSVYALTGFAAVHFSLSVLWLGFYILSYSGWIIETKVDEWREEHPQLQSQLNSTLFRLSLQAKIFFSDGQLMYTLFLLVFSFLGLFVSFLFNAVNTIDLCMRIPILAKVIESITVSRDQVAGTMVLGFCIQYMAVGAGFLLFSQGYGFADKDTSACSTLMECLRAHFDYGFRSAPVWSGPKLTYTRFTFDYVYNLVIILIMAAIISGIIIDTFADLREEQKTIQDKMKSSCFICSLSKSELERKRVKFENHILKDHYMWAYARFLLYLDETDPAELNGPESYVKQQIKENNTSFFPIARCISMESSDAGEEHLEREVRVKDLDEFKEKMNGMAADTEIMVQSERGMKADMKELRDAVAQQSQKVQALNQLLTSNDDDDKKKKKRKGG</sequence>
<feature type="region of interest" description="Disordered" evidence="1">
    <location>
        <begin position="3162"/>
        <end position="3187"/>
    </location>
</feature>
<evidence type="ECO:0000256" key="2">
    <source>
        <dbReference type="SAM" id="Phobius"/>
    </source>
</evidence>
<feature type="domain" description="RyR/IP3R Homology associated" evidence="3">
    <location>
        <begin position="3181"/>
        <end position="3252"/>
    </location>
</feature>
<feature type="region of interest" description="Disordered" evidence="1">
    <location>
        <begin position="3355"/>
        <end position="3383"/>
    </location>
</feature>
<evidence type="ECO:0000259" key="3">
    <source>
        <dbReference type="Pfam" id="PF08454"/>
    </source>
</evidence>
<comment type="caution">
    <text evidence="4">The sequence shown here is derived from an EMBL/GenBank/DDBJ whole genome shotgun (WGS) entry which is preliminary data.</text>
</comment>
<feature type="compositionally biased region" description="Acidic residues" evidence="1">
    <location>
        <begin position="3362"/>
        <end position="3381"/>
    </location>
</feature>
<dbReference type="EMBL" id="CAXAMN010027073">
    <property type="protein sequence ID" value="CAK9108196.1"/>
    <property type="molecule type" value="Genomic_DNA"/>
</dbReference>
<feature type="region of interest" description="Disordered" evidence="1">
    <location>
        <begin position="2139"/>
        <end position="2166"/>
    </location>
</feature>
<accession>A0ABP0S780</accession>
<feature type="region of interest" description="Disordered" evidence="1">
    <location>
        <begin position="2345"/>
        <end position="2364"/>
    </location>
</feature>
<dbReference type="InterPro" id="IPR013662">
    <property type="entry name" value="RIH_assoc-dom"/>
</dbReference>
<evidence type="ECO:0000313" key="5">
    <source>
        <dbReference type="Proteomes" id="UP001642484"/>
    </source>
</evidence>
<feature type="transmembrane region" description="Helical" evidence="2">
    <location>
        <begin position="3674"/>
        <end position="3697"/>
    </location>
</feature>
<dbReference type="InterPro" id="IPR043136">
    <property type="entry name" value="B30.2/SPRY_sf"/>
</dbReference>
<reference evidence="4 5" key="1">
    <citation type="submission" date="2024-02" db="EMBL/GenBank/DDBJ databases">
        <authorList>
            <person name="Chen Y."/>
            <person name="Shah S."/>
            <person name="Dougan E. K."/>
            <person name="Thang M."/>
            <person name="Chan C."/>
        </authorList>
    </citation>
    <scope>NUCLEOTIDE SEQUENCE [LARGE SCALE GENOMIC DNA]</scope>
</reference>
<keyword evidence="5" id="KW-1185">Reference proteome</keyword>
<feature type="transmembrane region" description="Helical" evidence="2">
    <location>
        <begin position="3561"/>
        <end position="3585"/>
    </location>
</feature>
<dbReference type="InterPro" id="IPR016024">
    <property type="entry name" value="ARM-type_fold"/>
</dbReference>
<dbReference type="PANTHER" id="PTHR13715">
    <property type="entry name" value="RYANODINE RECEPTOR AND IP3 RECEPTOR"/>
    <property type="match status" value="1"/>
</dbReference>
<dbReference type="Gene3D" id="2.60.120.920">
    <property type="match status" value="1"/>
</dbReference>
<feature type="region of interest" description="Disordered" evidence="1">
    <location>
        <begin position="3970"/>
        <end position="3990"/>
    </location>
</feature>
<feature type="transmembrane region" description="Helical" evidence="2">
    <location>
        <begin position="3794"/>
        <end position="3817"/>
    </location>
</feature>
<keyword evidence="2" id="KW-0472">Membrane</keyword>
<organism evidence="4 5">
    <name type="scientific">Durusdinium trenchii</name>
    <dbReference type="NCBI Taxonomy" id="1381693"/>
    <lineage>
        <taxon>Eukaryota</taxon>
        <taxon>Sar</taxon>
        <taxon>Alveolata</taxon>
        <taxon>Dinophyceae</taxon>
        <taxon>Suessiales</taxon>
        <taxon>Symbiodiniaceae</taxon>
        <taxon>Durusdinium</taxon>
    </lineage>
</organism>
<name>A0ABP0S780_9DINO</name>
<proteinExistence type="predicted"/>
<keyword evidence="2" id="KW-1133">Transmembrane helix</keyword>
<feature type="compositionally biased region" description="Basic and acidic residues" evidence="1">
    <location>
        <begin position="2003"/>
        <end position="2030"/>
    </location>
</feature>
<feature type="compositionally biased region" description="Basic and acidic residues" evidence="1">
    <location>
        <begin position="3167"/>
        <end position="3183"/>
    </location>
</feature>